<protein>
    <submittedName>
        <fullName evidence="2">Uncharacterized protein</fullName>
    </submittedName>
</protein>
<organism evidence="2 3">
    <name type="scientific">Phytophthora infestans</name>
    <name type="common">Potato late blight agent</name>
    <name type="synonym">Botrytis infestans</name>
    <dbReference type="NCBI Taxonomy" id="4787"/>
    <lineage>
        <taxon>Eukaryota</taxon>
        <taxon>Sar</taxon>
        <taxon>Stramenopiles</taxon>
        <taxon>Oomycota</taxon>
        <taxon>Peronosporomycetes</taxon>
        <taxon>Peronosporales</taxon>
        <taxon>Peronosporaceae</taxon>
        <taxon>Phytophthora</taxon>
    </lineage>
</organism>
<evidence type="ECO:0000313" key="3">
    <source>
        <dbReference type="Proteomes" id="UP000602510"/>
    </source>
</evidence>
<comment type="caution">
    <text evidence="2">The sequence shown here is derived from an EMBL/GenBank/DDBJ whole genome shotgun (WGS) entry which is preliminary data.</text>
</comment>
<name>A0A833S270_PHYIN</name>
<accession>A0A833S270</accession>
<feature type="compositionally biased region" description="Basic residues" evidence="1">
    <location>
        <begin position="38"/>
        <end position="53"/>
    </location>
</feature>
<proteinExistence type="predicted"/>
<dbReference type="Proteomes" id="UP000602510">
    <property type="component" value="Unassembled WGS sequence"/>
</dbReference>
<dbReference type="AlphaFoldDB" id="A0A833S270"/>
<dbReference type="EMBL" id="WSZM01000192">
    <property type="protein sequence ID" value="KAF4038532.1"/>
    <property type="molecule type" value="Genomic_DNA"/>
</dbReference>
<evidence type="ECO:0000256" key="1">
    <source>
        <dbReference type="SAM" id="MobiDB-lite"/>
    </source>
</evidence>
<reference evidence="2" key="1">
    <citation type="submission" date="2020-04" db="EMBL/GenBank/DDBJ databases">
        <title>Hybrid Assembly of Korean Phytophthora infestans isolates.</title>
        <authorList>
            <person name="Prokchorchik M."/>
            <person name="Lee Y."/>
            <person name="Seo J."/>
            <person name="Cho J.-H."/>
            <person name="Park Y.-E."/>
            <person name="Jang D.-C."/>
            <person name="Im J.-S."/>
            <person name="Choi J.-G."/>
            <person name="Park H.-J."/>
            <person name="Lee G.-B."/>
            <person name="Lee Y.-G."/>
            <person name="Hong S.-Y."/>
            <person name="Cho K."/>
            <person name="Sohn K.H."/>
        </authorList>
    </citation>
    <scope>NUCLEOTIDE SEQUENCE</scope>
    <source>
        <strain evidence="2">KR_1_A1</strain>
    </source>
</reference>
<gene>
    <name evidence="2" type="ORF">GN244_ATG09312</name>
</gene>
<keyword evidence="3" id="KW-1185">Reference proteome</keyword>
<evidence type="ECO:0000313" key="2">
    <source>
        <dbReference type="EMBL" id="KAF4038532.1"/>
    </source>
</evidence>
<feature type="region of interest" description="Disordered" evidence="1">
    <location>
        <begin position="29"/>
        <end position="69"/>
    </location>
</feature>
<sequence>MSRSDDNDEASMSFRSSLNTSYKELYNASGPLSSALTKKQRSTRCSKKKKAAKSKQNTKPSRVKEPEILRNGIVQMIEAQFGPTRVE</sequence>